<proteinExistence type="inferred from homology"/>
<reference evidence="10 11" key="1">
    <citation type="submission" date="2017-03" db="EMBL/GenBank/DDBJ databases">
        <title>Complete genome sequence of Blastomonas fulva degrading microcsystin LR.</title>
        <authorList>
            <person name="Lee H.-g."/>
            <person name="Jin L."/>
            <person name="oh H.-M."/>
        </authorList>
    </citation>
    <scope>NUCLEOTIDE SEQUENCE [LARGE SCALE GENOMIC DNA]</scope>
    <source>
        <strain evidence="10 11">T2</strain>
    </source>
</reference>
<dbReference type="PANTHER" id="PTHR40980">
    <property type="entry name" value="PLUG DOMAIN-CONTAINING PROTEIN"/>
    <property type="match status" value="1"/>
</dbReference>
<dbReference type="Gene3D" id="2.170.130.10">
    <property type="entry name" value="TonB-dependent receptor, plug domain"/>
    <property type="match status" value="1"/>
</dbReference>
<dbReference type="InterPro" id="IPR000531">
    <property type="entry name" value="Beta-barrel_TonB"/>
</dbReference>
<keyword evidence="11" id="KW-1185">Reference proteome</keyword>
<dbReference type="InterPro" id="IPR037066">
    <property type="entry name" value="Plug_dom_sf"/>
</dbReference>
<dbReference type="GeneID" id="303483981"/>
<keyword evidence="10" id="KW-0675">Receptor</keyword>
<evidence type="ECO:0000313" key="11">
    <source>
        <dbReference type="Proteomes" id="UP000258016"/>
    </source>
</evidence>
<dbReference type="InterPro" id="IPR012910">
    <property type="entry name" value="Plug_dom"/>
</dbReference>
<evidence type="ECO:0000259" key="9">
    <source>
        <dbReference type="Pfam" id="PF07715"/>
    </source>
</evidence>
<feature type="domain" description="TonB-dependent receptor-like beta-barrel" evidence="8">
    <location>
        <begin position="441"/>
        <end position="859"/>
    </location>
</feature>
<dbReference type="Proteomes" id="UP000258016">
    <property type="component" value="Chromosome"/>
</dbReference>
<organism evidence="10 11">
    <name type="scientific">Blastomonas fulva</name>
    <dbReference type="NCBI Taxonomy" id="1550728"/>
    <lineage>
        <taxon>Bacteria</taxon>
        <taxon>Pseudomonadati</taxon>
        <taxon>Pseudomonadota</taxon>
        <taxon>Alphaproteobacteria</taxon>
        <taxon>Sphingomonadales</taxon>
        <taxon>Sphingomonadaceae</taxon>
        <taxon>Blastomonas</taxon>
    </lineage>
</organism>
<keyword evidence="5" id="KW-0998">Cell outer membrane</keyword>
<keyword evidence="3 6" id="KW-0798">TonB box</keyword>
<evidence type="ECO:0000256" key="5">
    <source>
        <dbReference type="ARBA" id="ARBA00023237"/>
    </source>
</evidence>
<dbReference type="SUPFAM" id="SSF56935">
    <property type="entry name" value="Porins"/>
    <property type="match status" value="1"/>
</dbReference>
<evidence type="ECO:0000256" key="3">
    <source>
        <dbReference type="ARBA" id="ARBA00023077"/>
    </source>
</evidence>
<dbReference type="PROSITE" id="PS01156">
    <property type="entry name" value="TONB_DEPENDENT_REC_2"/>
    <property type="match status" value="1"/>
</dbReference>
<evidence type="ECO:0000256" key="7">
    <source>
        <dbReference type="SAM" id="SignalP"/>
    </source>
</evidence>
<evidence type="ECO:0000256" key="1">
    <source>
        <dbReference type="ARBA" id="ARBA00004442"/>
    </source>
</evidence>
<evidence type="ECO:0000313" key="10">
    <source>
        <dbReference type="EMBL" id="ASR50076.1"/>
    </source>
</evidence>
<keyword evidence="4 6" id="KW-0472">Membrane</keyword>
<dbReference type="InterPro" id="IPR036942">
    <property type="entry name" value="Beta-barrel_TonB_sf"/>
</dbReference>
<evidence type="ECO:0000256" key="6">
    <source>
        <dbReference type="RuleBase" id="RU003357"/>
    </source>
</evidence>
<dbReference type="EMBL" id="CP020083">
    <property type="protein sequence ID" value="ASR50076.1"/>
    <property type="molecule type" value="Genomic_DNA"/>
</dbReference>
<dbReference type="Gene3D" id="2.40.170.20">
    <property type="entry name" value="TonB-dependent receptor, beta-barrel domain"/>
    <property type="match status" value="1"/>
</dbReference>
<dbReference type="InterPro" id="IPR010917">
    <property type="entry name" value="TonB_rcpt_CS"/>
</dbReference>
<evidence type="ECO:0000256" key="4">
    <source>
        <dbReference type="ARBA" id="ARBA00023136"/>
    </source>
</evidence>
<feature type="domain" description="TonB-dependent receptor plug" evidence="9">
    <location>
        <begin position="70"/>
        <end position="145"/>
    </location>
</feature>
<dbReference type="Pfam" id="PF00593">
    <property type="entry name" value="TonB_dep_Rec_b-barrel"/>
    <property type="match status" value="1"/>
</dbReference>
<keyword evidence="2 7" id="KW-0732">Signal</keyword>
<gene>
    <name evidence="10" type="ORF">B5J99_00145</name>
</gene>
<feature type="chain" id="PRO_5046613956" evidence="7">
    <location>
        <begin position="32"/>
        <end position="892"/>
    </location>
</feature>
<name>A0ABM6M2J8_9SPHN</name>
<evidence type="ECO:0000256" key="2">
    <source>
        <dbReference type="ARBA" id="ARBA00022729"/>
    </source>
</evidence>
<dbReference type="RefSeq" id="WP_117351084.1">
    <property type="nucleotide sequence ID" value="NZ_CP020083.1"/>
</dbReference>
<comment type="subcellular location">
    <subcellularLocation>
        <location evidence="1 6">Cell outer membrane</location>
    </subcellularLocation>
</comment>
<sequence length="892" mass="96710">MILATRSGALLRCSISVLAMAAAATAMPVMAQTAQAGDEAETEGEIIVQGAIITAQGESIAQKRNADNLIDISAADSVGRFPDQNSAAALSRLPAVAVQRDQGQERYIQVRGAPNRWTSVSIDGIPMIGADEGGLTRAYRFDAVPAVILSALAINKSLTPNLQAEAIVANIDLRTFSPLAGKTGFHVQGDVGYGLMELGEGDQRQGSLRVSYSDGTFGIVAGASHYRREQVTDNREVGLYDEPSGPTDTQFGPTEIDIRQYRLVRENNGLFAGIEYSPQEGQKIYAKSIYTEFKDDEQRDQYEIRLDRAISGTRNLSGGDLVRVPVRASFNLGNYRTRNFINTIGGDYEEDGWKVNFAANYTRTENTTFLPLVQASTATATSPSVNYDFSRPNFPIVRLFQTVPGATAGSFVRGPALANFDQTTLINANTAPAVLIPIVQDVFTDSYTVKIDVAKELGDVTLTGGFLYADRDISGFLFSTSNALVLSPAALAGTGLSFNPASYITNTAWDTGFPLGLTFNYVDNTRMRADFDNIFATLQRQGRFNPANNVPAENRFALTEKTLTGYGMAKWVFGSGQVIAGARVEHFKLTNQGQARLANGTLVPLSEPQEYTDIFPSINARFDVTDNLVVRLAGQRGIARPSFGEIRVGSAINDTNSPGTISGGNPTLQPEYTWGVDASVEYYIPGQGILSIAGFHRWVDNVLFSNTQIVGTDAFNSGGVNRSGYLLSSSFNGNSGELYGVEFNYQQQFTFLPSPLDGFGFQGNLTLIEGSFDTDFRQNIGFPGTSDTIINASLYYEKYGLSVRASYQWRSDYLESLSIGTGGGVATGDEFRGGYTNVDVAIRYDITPNISVFADLNNLTDAKYTAFLGTRARPTEVEQIGRRYLAGIRFGF</sequence>
<protein>
    <submittedName>
        <fullName evidence="10">TonB-dependent receptor</fullName>
    </submittedName>
</protein>
<comment type="similarity">
    <text evidence="6">Belongs to the TonB-dependent receptor family.</text>
</comment>
<accession>A0ABM6M2J8</accession>
<dbReference type="NCBIfam" id="TIGR01782">
    <property type="entry name" value="TonB-Xanth-Caul"/>
    <property type="match status" value="1"/>
</dbReference>
<dbReference type="Pfam" id="PF07715">
    <property type="entry name" value="Plug"/>
    <property type="match status" value="1"/>
</dbReference>
<dbReference type="InterPro" id="IPR010104">
    <property type="entry name" value="TonB_rcpt_bac"/>
</dbReference>
<evidence type="ECO:0000259" key="8">
    <source>
        <dbReference type="Pfam" id="PF00593"/>
    </source>
</evidence>
<feature type="signal peptide" evidence="7">
    <location>
        <begin position="1"/>
        <end position="31"/>
    </location>
</feature>
<dbReference type="PANTHER" id="PTHR40980:SF3">
    <property type="entry name" value="TONB-DEPENDENT RECEPTOR-LIKE BETA-BARREL DOMAIN-CONTAINING PROTEIN"/>
    <property type="match status" value="1"/>
</dbReference>